<gene>
    <name evidence="1" type="ORF">X975_17322</name>
</gene>
<protein>
    <submittedName>
        <fullName evidence="1">Uncharacterized protein</fullName>
    </submittedName>
</protein>
<sequence length="51" mass="6082">MIKHFQNLTAILKTNKRPKHHCKLFKRPQKYTHNHHTSVTKPLISVANFTF</sequence>
<evidence type="ECO:0000313" key="1">
    <source>
        <dbReference type="EMBL" id="KFM57121.1"/>
    </source>
</evidence>
<keyword evidence="2" id="KW-1185">Reference proteome</keyword>
<dbReference type="AlphaFoldDB" id="A0A087SW82"/>
<dbReference type="Proteomes" id="UP000054359">
    <property type="component" value="Unassembled WGS sequence"/>
</dbReference>
<name>A0A087SW82_STEMI</name>
<evidence type="ECO:0000313" key="2">
    <source>
        <dbReference type="Proteomes" id="UP000054359"/>
    </source>
</evidence>
<proteinExistence type="predicted"/>
<dbReference type="EMBL" id="KK112237">
    <property type="protein sequence ID" value="KFM57121.1"/>
    <property type="molecule type" value="Genomic_DNA"/>
</dbReference>
<reference evidence="1 2" key="1">
    <citation type="submission" date="2013-11" db="EMBL/GenBank/DDBJ databases">
        <title>Genome sequencing of Stegodyphus mimosarum.</title>
        <authorList>
            <person name="Bechsgaard J."/>
        </authorList>
    </citation>
    <scope>NUCLEOTIDE SEQUENCE [LARGE SCALE GENOMIC DNA]</scope>
</reference>
<organism evidence="1 2">
    <name type="scientific">Stegodyphus mimosarum</name>
    <name type="common">African social velvet spider</name>
    <dbReference type="NCBI Taxonomy" id="407821"/>
    <lineage>
        <taxon>Eukaryota</taxon>
        <taxon>Metazoa</taxon>
        <taxon>Ecdysozoa</taxon>
        <taxon>Arthropoda</taxon>
        <taxon>Chelicerata</taxon>
        <taxon>Arachnida</taxon>
        <taxon>Araneae</taxon>
        <taxon>Araneomorphae</taxon>
        <taxon>Entelegynae</taxon>
        <taxon>Eresoidea</taxon>
        <taxon>Eresidae</taxon>
        <taxon>Stegodyphus</taxon>
    </lineage>
</organism>
<feature type="non-terminal residue" evidence="1">
    <location>
        <position position="51"/>
    </location>
</feature>
<accession>A0A087SW82</accession>